<gene>
    <name evidence="2" type="ORF">Ssi02_01880</name>
</gene>
<evidence type="ECO:0000313" key="2">
    <source>
        <dbReference type="EMBL" id="GII89957.1"/>
    </source>
</evidence>
<keyword evidence="3" id="KW-1185">Reference proteome</keyword>
<name>A0A919V5I5_9ACTN</name>
<organism evidence="2 3">
    <name type="scientific">Sinosporangium siamense</name>
    <dbReference type="NCBI Taxonomy" id="1367973"/>
    <lineage>
        <taxon>Bacteria</taxon>
        <taxon>Bacillati</taxon>
        <taxon>Actinomycetota</taxon>
        <taxon>Actinomycetes</taxon>
        <taxon>Streptosporangiales</taxon>
        <taxon>Streptosporangiaceae</taxon>
        <taxon>Sinosporangium</taxon>
    </lineage>
</organism>
<feature type="region of interest" description="Disordered" evidence="1">
    <location>
        <begin position="1"/>
        <end position="20"/>
    </location>
</feature>
<proteinExistence type="predicted"/>
<accession>A0A919V5I5</accession>
<protein>
    <submittedName>
        <fullName evidence="2">Uncharacterized protein</fullName>
    </submittedName>
</protein>
<dbReference type="EMBL" id="BOOW01000002">
    <property type="protein sequence ID" value="GII89957.1"/>
    <property type="molecule type" value="Genomic_DNA"/>
</dbReference>
<comment type="caution">
    <text evidence="2">The sequence shown here is derived from an EMBL/GenBank/DDBJ whole genome shotgun (WGS) entry which is preliminary data.</text>
</comment>
<dbReference type="AlphaFoldDB" id="A0A919V5I5"/>
<reference evidence="2" key="1">
    <citation type="submission" date="2021-01" db="EMBL/GenBank/DDBJ databases">
        <title>Whole genome shotgun sequence of Sinosporangium siamense NBRC 109515.</title>
        <authorList>
            <person name="Komaki H."/>
            <person name="Tamura T."/>
        </authorList>
    </citation>
    <scope>NUCLEOTIDE SEQUENCE</scope>
    <source>
        <strain evidence="2">NBRC 109515</strain>
    </source>
</reference>
<evidence type="ECO:0000313" key="3">
    <source>
        <dbReference type="Proteomes" id="UP000606172"/>
    </source>
</evidence>
<dbReference type="Proteomes" id="UP000606172">
    <property type="component" value="Unassembled WGS sequence"/>
</dbReference>
<sequence>MLIAPAGKAPDEGMGSPSGSLDGTYQVCTFAMDAIDGPMAPLYDPWKLKGNFPISNP</sequence>
<evidence type="ECO:0000256" key="1">
    <source>
        <dbReference type="SAM" id="MobiDB-lite"/>
    </source>
</evidence>